<dbReference type="AlphaFoldDB" id="Q2SEI2"/>
<proteinExistence type="predicted"/>
<reference evidence="1 2" key="1">
    <citation type="journal article" date="2005" name="Nucleic Acids Res.">
        <title>Genomic blueprint of Hahella chejuensis, a marine microbe producing an algicidal agent.</title>
        <authorList>
            <person name="Jeong H."/>
            <person name="Yim J.H."/>
            <person name="Lee C."/>
            <person name="Choi S.-H."/>
            <person name="Park Y.K."/>
            <person name="Yoon S.H."/>
            <person name="Hur C.-G."/>
            <person name="Kang H.-Y."/>
            <person name="Kim D."/>
            <person name="Lee H.H."/>
            <person name="Park K.H."/>
            <person name="Park S.-H."/>
            <person name="Park H.-S."/>
            <person name="Lee H.K."/>
            <person name="Oh T.K."/>
            <person name="Kim J.F."/>
        </authorList>
    </citation>
    <scope>NUCLEOTIDE SEQUENCE [LARGE SCALE GENOMIC DNA]</scope>
    <source>
        <strain evidence="1 2">KCTC 2396</strain>
    </source>
</reference>
<accession>Q2SEI2</accession>
<organism evidence="1 2">
    <name type="scientific">Hahella chejuensis (strain KCTC 2396)</name>
    <dbReference type="NCBI Taxonomy" id="349521"/>
    <lineage>
        <taxon>Bacteria</taxon>
        <taxon>Pseudomonadati</taxon>
        <taxon>Pseudomonadota</taxon>
        <taxon>Gammaproteobacteria</taxon>
        <taxon>Oceanospirillales</taxon>
        <taxon>Hahellaceae</taxon>
        <taxon>Hahella</taxon>
    </lineage>
</organism>
<keyword evidence="2" id="KW-1185">Reference proteome</keyword>
<gene>
    <name evidence="1" type="ordered locus">HCH_04235</name>
</gene>
<evidence type="ECO:0000313" key="2">
    <source>
        <dbReference type="Proteomes" id="UP000000238"/>
    </source>
</evidence>
<sequence>MSENESIEDLLATTFASGSKSGADCYAVCRTTHKN</sequence>
<name>Q2SEI2_HAHCH</name>
<dbReference type="EMBL" id="CP000155">
    <property type="protein sequence ID" value="ABC30942.1"/>
    <property type="molecule type" value="Genomic_DNA"/>
</dbReference>
<dbReference type="Proteomes" id="UP000000238">
    <property type="component" value="Chromosome"/>
</dbReference>
<dbReference type="HOGENOM" id="CLU_3365266_0_0_6"/>
<dbReference type="KEGG" id="hch:HCH_04235"/>
<dbReference type="STRING" id="349521.HCH_04235"/>
<evidence type="ECO:0000313" key="1">
    <source>
        <dbReference type="EMBL" id="ABC30942.1"/>
    </source>
</evidence>
<protein>
    <submittedName>
        <fullName evidence="1">Uncharacterized protein</fullName>
    </submittedName>
</protein>